<dbReference type="InterPro" id="IPR020892">
    <property type="entry name" value="Cyclophilin-type_PPIase_CS"/>
</dbReference>
<evidence type="ECO:0000313" key="6">
    <source>
        <dbReference type="EMBL" id="AVP58086.1"/>
    </source>
</evidence>
<feature type="domain" description="PPIase cyclophilin-type" evidence="5">
    <location>
        <begin position="36"/>
        <end position="190"/>
    </location>
</feature>
<reference evidence="7" key="1">
    <citation type="submission" date="2018-03" db="EMBL/GenBank/DDBJ databases">
        <title>Genome sequencing of Melaminivora sp. strain SC2-7.</title>
        <authorList>
            <person name="Kim S.-J."/>
            <person name="Heo J."/>
            <person name="Ahn J.-H."/>
            <person name="Kwon S.-W."/>
        </authorList>
    </citation>
    <scope>NUCLEOTIDE SEQUENCE [LARGE SCALE GENOMIC DNA]</scope>
    <source>
        <strain evidence="7">SC2-7</strain>
    </source>
</reference>
<dbReference type="GO" id="GO:0006457">
    <property type="term" value="P:protein folding"/>
    <property type="evidence" value="ECO:0007669"/>
    <property type="project" value="InterPro"/>
</dbReference>
<feature type="chain" id="PRO_5015021683" description="Peptidyl-prolyl cis-trans isomerase" evidence="4">
    <location>
        <begin position="26"/>
        <end position="194"/>
    </location>
</feature>
<evidence type="ECO:0000256" key="1">
    <source>
        <dbReference type="ARBA" id="ARBA00007365"/>
    </source>
</evidence>
<keyword evidence="7" id="KW-1185">Reference proteome</keyword>
<dbReference type="CDD" id="cd01920">
    <property type="entry name" value="cyclophilin_EcCYP_like"/>
    <property type="match status" value="1"/>
</dbReference>
<dbReference type="OrthoDB" id="9807797at2"/>
<dbReference type="PROSITE" id="PS00170">
    <property type="entry name" value="CSA_PPIASE_1"/>
    <property type="match status" value="1"/>
</dbReference>
<organism evidence="6 7">
    <name type="scientific">Pulveribacter suum</name>
    <dbReference type="NCBI Taxonomy" id="2116657"/>
    <lineage>
        <taxon>Bacteria</taxon>
        <taxon>Pseudomonadati</taxon>
        <taxon>Pseudomonadota</taxon>
        <taxon>Betaproteobacteria</taxon>
        <taxon>Burkholderiales</taxon>
        <taxon>Comamonadaceae</taxon>
        <taxon>Pulveribacter</taxon>
    </lineage>
</organism>
<dbReference type="Proteomes" id="UP000241829">
    <property type="component" value="Chromosome"/>
</dbReference>
<dbReference type="Gene3D" id="2.40.100.10">
    <property type="entry name" value="Cyclophilin-like"/>
    <property type="match status" value="1"/>
</dbReference>
<keyword evidence="4" id="KW-0732">Signal</keyword>
<evidence type="ECO:0000313" key="7">
    <source>
        <dbReference type="Proteomes" id="UP000241829"/>
    </source>
</evidence>
<protein>
    <recommendedName>
        <fullName evidence="4">Peptidyl-prolyl cis-trans isomerase</fullName>
        <shortName evidence="4">PPIase</shortName>
        <ecNumber evidence="4">5.2.1.8</ecNumber>
    </recommendedName>
</protein>
<dbReference type="PRINTS" id="PR00153">
    <property type="entry name" value="CSAPPISMRASE"/>
</dbReference>
<comment type="function">
    <text evidence="4">PPIases accelerate the folding of proteins. It catalyzes the cis-trans isomerization of proline imidic peptide bonds in oligopeptides.</text>
</comment>
<evidence type="ECO:0000256" key="2">
    <source>
        <dbReference type="ARBA" id="ARBA00023110"/>
    </source>
</evidence>
<accession>A0A2P1NM70</accession>
<dbReference type="PROSITE" id="PS50072">
    <property type="entry name" value="CSA_PPIASE_2"/>
    <property type="match status" value="1"/>
</dbReference>
<comment type="similarity">
    <text evidence="1 4">Belongs to the cyclophilin-type PPIase family.</text>
</comment>
<dbReference type="EMBL" id="CP027792">
    <property type="protein sequence ID" value="AVP58086.1"/>
    <property type="molecule type" value="Genomic_DNA"/>
</dbReference>
<gene>
    <name evidence="6" type="ORF">C7H73_10705</name>
</gene>
<evidence type="ECO:0000259" key="5">
    <source>
        <dbReference type="PROSITE" id="PS50072"/>
    </source>
</evidence>
<dbReference type="AlphaFoldDB" id="A0A2P1NM70"/>
<dbReference type="SUPFAM" id="SSF50891">
    <property type="entry name" value="Cyclophilin-like"/>
    <property type="match status" value="1"/>
</dbReference>
<sequence length="194" mass="20400">MISRRKTALSLASIALAAITTVASAQPADPQVKLATSLGDIVVQLDPARAPATVANFVQYVKDGHYNGTVFHRVMDGFMVQGGGFTPDMQQKPTRAPIKLEAGNGLKNDKYTIAMARTSNPDSATSQFFINVVNNDMLNAPKPDGHGYAVFGKVIEGQAVVDKIKAVPTGSRGGHQNVPTTPVVIESATLVGGK</sequence>
<keyword evidence="3 4" id="KW-0413">Isomerase</keyword>
<comment type="catalytic activity">
    <reaction evidence="4">
        <text>[protein]-peptidylproline (omega=180) = [protein]-peptidylproline (omega=0)</text>
        <dbReference type="Rhea" id="RHEA:16237"/>
        <dbReference type="Rhea" id="RHEA-COMP:10747"/>
        <dbReference type="Rhea" id="RHEA-COMP:10748"/>
        <dbReference type="ChEBI" id="CHEBI:83833"/>
        <dbReference type="ChEBI" id="CHEBI:83834"/>
        <dbReference type="EC" id="5.2.1.8"/>
    </reaction>
</comment>
<evidence type="ECO:0000256" key="4">
    <source>
        <dbReference type="RuleBase" id="RU363019"/>
    </source>
</evidence>
<keyword evidence="2 4" id="KW-0697">Rotamase</keyword>
<dbReference type="PANTHER" id="PTHR43246">
    <property type="entry name" value="PEPTIDYL-PROLYL CIS-TRANS ISOMERASE CYP38, CHLOROPLASTIC"/>
    <property type="match status" value="1"/>
</dbReference>
<dbReference type="EC" id="5.2.1.8" evidence="4"/>
<dbReference type="InterPro" id="IPR002130">
    <property type="entry name" value="Cyclophilin-type_PPIase_dom"/>
</dbReference>
<evidence type="ECO:0000256" key="3">
    <source>
        <dbReference type="ARBA" id="ARBA00023235"/>
    </source>
</evidence>
<proteinExistence type="inferred from homology"/>
<dbReference type="RefSeq" id="WP_106846639.1">
    <property type="nucleotide sequence ID" value="NZ_CP027792.1"/>
</dbReference>
<feature type="signal peptide" evidence="4">
    <location>
        <begin position="1"/>
        <end position="25"/>
    </location>
</feature>
<dbReference type="Pfam" id="PF00160">
    <property type="entry name" value="Pro_isomerase"/>
    <property type="match status" value="1"/>
</dbReference>
<dbReference type="InterPro" id="IPR044665">
    <property type="entry name" value="E_coli_cyclophilin_A-like"/>
</dbReference>
<name>A0A2P1NM70_9BURK</name>
<dbReference type="KEGG" id="melm:C7H73_10705"/>
<dbReference type="GO" id="GO:0003755">
    <property type="term" value="F:peptidyl-prolyl cis-trans isomerase activity"/>
    <property type="evidence" value="ECO:0007669"/>
    <property type="project" value="UniProtKB-UniRule"/>
</dbReference>
<dbReference type="InterPro" id="IPR029000">
    <property type="entry name" value="Cyclophilin-like_dom_sf"/>
</dbReference>